<feature type="non-terminal residue" evidence="1">
    <location>
        <position position="1"/>
    </location>
</feature>
<evidence type="ECO:0000313" key="1">
    <source>
        <dbReference type="EMBL" id="KTF06002.1"/>
    </source>
</evidence>
<protein>
    <submittedName>
        <fullName evidence="1">Uncharacterized protein</fullName>
    </submittedName>
</protein>
<dbReference type="AlphaFoldDB" id="A0A1B6NSU4"/>
<sequence length="32" mass="3381">HALETADHVTNGVVAHVAHVKSALGYGNIDRQ</sequence>
<accession>A0A1B6NSU4</accession>
<comment type="caution">
    <text evidence="1">The sequence shown here is derived from an EMBL/GenBank/DDBJ whole genome shotgun (WGS) entry which is preliminary data.</text>
</comment>
<organism evidence="1">
    <name type="scientific">marine sediment metagenome</name>
    <dbReference type="NCBI Taxonomy" id="412755"/>
    <lineage>
        <taxon>unclassified sequences</taxon>
        <taxon>metagenomes</taxon>
        <taxon>ecological metagenomes</taxon>
    </lineage>
</organism>
<proteinExistence type="predicted"/>
<reference evidence="1" key="1">
    <citation type="submission" date="2013-11" db="EMBL/GenBank/DDBJ databases">
        <title>Microbial diversity, functional groups and degradation webs in Northern and Southern Mediterranean and Red Sea marine crude oil polluted sites.</title>
        <authorList>
            <person name="Daffonchio D."/>
            <person name="Mapelli F."/>
            <person name="Ferrer M."/>
            <person name="Richter M."/>
            <person name="Cherif A."/>
            <person name="Malkawi H.I."/>
            <person name="Yakimov M.M."/>
            <person name="Abdel-Fattah Y.R."/>
            <person name="Blaghen M."/>
            <person name="Golyshin P.N."/>
            <person name="Kalogerakis N."/>
            <person name="Boon N."/>
            <person name="Magagnini M."/>
            <person name="Fava F."/>
        </authorList>
    </citation>
    <scope>NUCLEOTIDE SEQUENCE</scope>
</reference>
<dbReference type="EMBL" id="AYSL01001433">
    <property type="protein sequence ID" value="KTF06002.1"/>
    <property type="molecule type" value="Genomic_DNA"/>
</dbReference>
<gene>
    <name evidence="1" type="ORF">MGSAQ_002502</name>
</gene>
<name>A0A1B6NSU4_9ZZZZ</name>